<reference evidence="8" key="1">
    <citation type="submission" date="2012-02" db="EMBL/GenBank/DDBJ databases">
        <title>The complete genome of Halobacteroides halobius DSM 5150.</title>
        <authorList>
            <person name="Lucas S."/>
            <person name="Copeland A."/>
            <person name="Lapidus A."/>
            <person name="Glavina del Rio T."/>
            <person name="Dalin E."/>
            <person name="Tice H."/>
            <person name="Bruce D."/>
            <person name="Goodwin L."/>
            <person name="Pitluck S."/>
            <person name="Peters L."/>
            <person name="Mikhailova N."/>
            <person name="Gu W."/>
            <person name="Kyrpides N."/>
            <person name="Mavromatis K."/>
            <person name="Ivanova N."/>
            <person name="Brettin T."/>
            <person name="Detter J.C."/>
            <person name="Han C."/>
            <person name="Larimer F."/>
            <person name="Land M."/>
            <person name="Hauser L."/>
            <person name="Markowitz V."/>
            <person name="Cheng J.-F."/>
            <person name="Hugenholtz P."/>
            <person name="Woyke T."/>
            <person name="Wu D."/>
            <person name="Tindall B."/>
            <person name="Pomrenke H."/>
            <person name="Brambilla E."/>
            <person name="Klenk H.-P."/>
            <person name="Eisen J.A."/>
        </authorList>
    </citation>
    <scope>NUCLEOTIDE SEQUENCE [LARGE SCALE GENOMIC DNA]</scope>
    <source>
        <strain evidence="8">ATCC 35273 / DSM 5150 / MD-1</strain>
    </source>
</reference>
<feature type="domain" description="Thiamin pyrophosphokinase thiamin-binding" evidence="6">
    <location>
        <begin position="135"/>
        <end position="207"/>
    </location>
</feature>
<evidence type="ECO:0000256" key="2">
    <source>
        <dbReference type="ARBA" id="ARBA00022741"/>
    </source>
</evidence>
<evidence type="ECO:0000259" key="6">
    <source>
        <dbReference type="SMART" id="SM00983"/>
    </source>
</evidence>
<dbReference type="RefSeq" id="WP_015326965.1">
    <property type="nucleotide sequence ID" value="NC_019978.1"/>
</dbReference>
<dbReference type="STRING" id="748449.Halha_1297"/>
<dbReference type="Gene3D" id="3.40.50.10240">
    <property type="entry name" value="Thiamin pyrophosphokinase, catalytic domain"/>
    <property type="match status" value="1"/>
</dbReference>
<accession>L0KAY1</accession>
<dbReference type="OrthoDB" id="9804377at2"/>
<dbReference type="GO" id="GO:0016301">
    <property type="term" value="F:kinase activity"/>
    <property type="evidence" value="ECO:0007669"/>
    <property type="project" value="UniProtKB-KW"/>
</dbReference>
<evidence type="ECO:0000256" key="1">
    <source>
        <dbReference type="ARBA" id="ARBA00022679"/>
    </source>
</evidence>
<dbReference type="GO" id="GO:0004788">
    <property type="term" value="F:thiamine diphosphokinase activity"/>
    <property type="evidence" value="ECO:0007669"/>
    <property type="project" value="UniProtKB-UniRule"/>
</dbReference>
<dbReference type="GO" id="GO:0030975">
    <property type="term" value="F:thiamine binding"/>
    <property type="evidence" value="ECO:0007669"/>
    <property type="project" value="InterPro"/>
</dbReference>
<dbReference type="EC" id="2.7.6.2" evidence="5"/>
<dbReference type="HOGENOM" id="CLU_044237_1_1_9"/>
<keyword evidence="3 7" id="KW-0418">Kinase</keyword>
<dbReference type="GO" id="GO:0009229">
    <property type="term" value="P:thiamine diphosphate biosynthetic process"/>
    <property type="evidence" value="ECO:0007669"/>
    <property type="project" value="InterPro"/>
</dbReference>
<dbReference type="InterPro" id="IPR053149">
    <property type="entry name" value="TPK"/>
</dbReference>
<dbReference type="GO" id="GO:0005524">
    <property type="term" value="F:ATP binding"/>
    <property type="evidence" value="ECO:0007669"/>
    <property type="project" value="UniProtKB-KW"/>
</dbReference>
<gene>
    <name evidence="7" type="ordered locus">Halha_1297</name>
</gene>
<keyword evidence="1" id="KW-0808">Transferase</keyword>
<dbReference type="PANTHER" id="PTHR41299">
    <property type="entry name" value="THIAMINE PYROPHOSPHOKINASE"/>
    <property type="match status" value="1"/>
</dbReference>
<dbReference type="eggNOG" id="COG1564">
    <property type="taxonomic scope" value="Bacteria"/>
</dbReference>
<dbReference type="InterPro" id="IPR007373">
    <property type="entry name" value="Thiamin_PyroPKinase_B1-bd"/>
</dbReference>
<evidence type="ECO:0000256" key="5">
    <source>
        <dbReference type="NCBIfam" id="TIGR01378"/>
    </source>
</evidence>
<dbReference type="AlphaFoldDB" id="L0KAY1"/>
<dbReference type="InterPro" id="IPR007371">
    <property type="entry name" value="TPK_catalytic"/>
</dbReference>
<dbReference type="CDD" id="cd07995">
    <property type="entry name" value="TPK"/>
    <property type="match status" value="1"/>
</dbReference>
<dbReference type="Pfam" id="PF04265">
    <property type="entry name" value="TPK_B1_binding"/>
    <property type="match status" value="1"/>
</dbReference>
<dbReference type="PATRIC" id="fig|748449.3.peg.1255"/>
<evidence type="ECO:0000256" key="4">
    <source>
        <dbReference type="ARBA" id="ARBA00022840"/>
    </source>
</evidence>
<dbReference type="InterPro" id="IPR036371">
    <property type="entry name" value="TPK_B1-bd_sf"/>
</dbReference>
<keyword evidence="2" id="KW-0547">Nucleotide-binding</keyword>
<evidence type="ECO:0000313" key="8">
    <source>
        <dbReference type="Proteomes" id="UP000010880"/>
    </source>
</evidence>
<sequence length="216" mass="24542">MKRAIIFINGTLSKDKQFYQDYIKPKDLIACADGGAKHAYLLKITPDLIIGDLDSLSSEIIKHYQNQGVNFEKFPVEKDKTDTELLLDKLITKDYDELIIFAGLGDRFDHTLANIYLLEKYTDFKTRVRFVTPQERIELITNKIKLNNKKNKTISLVPLTDKVTGVTLSGFKYVLNNATLKRGSTLGISNIIQSNQAQIKVKTGKLLIIINNYLKT</sequence>
<dbReference type="GO" id="GO:0006772">
    <property type="term" value="P:thiamine metabolic process"/>
    <property type="evidence" value="ECO:0007669"/>
    <property type="project" value="UniProtKB-UniRule"/>
</dbReference>
<dbReference type="SUPFAM" id="SSF63999">
    <property type="entry name" value="Thiamin pyrophosphokinase, catalytic domain"/>
    <property type="match status" value="1"/>
</dbReference>
<keyword evidence="8" id="KW-1185">Reference proteome</keyword>
<dbReference type="KEGG" id="hhl:Halha_1297"/>
<dbReference type="InterPro" id="IPR036759">
    <property type="entry name" value="TPK_catalytic_sf"/>
</dbReference>
<dbReference type="EMBL" id="CP003359">
    <property type="protein sequence ID" value="AGB41243.1"/>
    <property type="molecule type" value="Genomic_DNA"/>
</dbReference>
<dbReference type="InterPro" id="IPR006282">
    <property type="entry name" value="Thi_PPkinase"/>
</dbReference>
<dbReference type="NCBIfam" id="TIGR01378">
    <property type="entry name" value="thi_PPkinase"/>
    <property type="match status" value="1"/>
</dbReference>
<dbReference type="SUPFAM" id="SSF63862">
    <property type="entry name" value="Thiamin pyrophosphokinase, substrate-binding domain"/>
    <property type="match status" value="1"/>
</dbReference>
<dbReference type="Proteomes" id="UP000010880">
    <property type="component" value="Chromosome"/>
</dbReference>
<dbReference type="Pfam" id="PF04263">
    <property type="entry name" value="TPK_catalytic"/>
    <property type="match status" value="1"/>
</dbReference>
<dbReference type="SMART" id="SM00983">
    <property type="entry name" value="TPK_B1_binding"/>
    <property type="match status" value="1"/>
</dbReference>
<keyword evidence="4" id="KW-0067">ATP-binding</keyword>
<name>L0KAY1_HALHC</name>
<proteinExistence type="predicted"/>
<dbReference type="PANTHER" id="PTHR41299:SF1">
    <property type="entry name" value="THIAMINE PYROPHOSPHOKINASE"/>
    <property type="match status" value="1"/>
</dbReference>
<protein>
    <recommendedName>
        <fullName evidence="5">Thiamine diphosphokinase</fullName>
        <ecNumber evidence="5">2.7.6.2</ecNumber>
    </recommendedName>
</protein>
<organism evidence="7 8">
    <name type="scientific">Halobacteroides halobius (strain ATCC 35273 / DSM 5150 / MD-1)</name>
    <dbReference type="NCBI Taxonomy" id="748449"/>
    <lineage>
        <taxon>Bacteria</taxon>
        <taxon>Bacillati</taxon>
        <taxon>Bacillota</taxon>
        <taxon>Clostridia</taxon>
        <taxon>Halanaerobiales</taxon>
        <taxon>Halobacteroidaceae</taxon>
        <taxon>Halobacteroides</taxon>
    </lineage>
</organism>
<evidence type="ECO:0000313" key="7">
    <source>
        <dbReference type="EMBL" id="AGB41243.1"/>
    </source>
</evidence>
<evidence type="ECO:0000256" key="3">
    <source>
        <dbReference type="ARBA" id="ARBA00022777"/>
    </source>
</evidence>